<evidence type="ECO:0000256" key="6">
    <source>
        <dbReference type="RuleBase" id="RU361217"/>
    </source>
</evidence>
<dbReference type="GO" id="GO:0009331">
    <property type="term" value="C:glycerol-3-phosphate dehydrogenase (FAD) complex"/>
    <property type="evidence" value="ECO:0007669"/>
    <property type="project" value="UniProtKB-UniRule"/>
</dbReference>
<feature type="domain" description="FAD dependent oxidoreductase" evidence="7">
    <location>
        <begin position="16"/>
        <end position="378"/>
    </location>
</feature>
<dbReference type="PROSITE" id="PS00977">
    <property type="entry name" value="FAD_G3PDH_1"/>
    <property type="match status" value="1"/>
</dbReference>
<dbReference type="SUPFAM" id="SSF54373">
    <property type="entry name" value="FAD-linked reductases, C-terminal domain"/>
    <property type="match status" value="1"/>
</dbReference>
<dbReference type="Pfam" id="PF16901">
    <property type="entry name" value="DAO_C"/>
    <property type="match status" value="1"/>
</dbReference>
<dbReference type="InterPro" id="IPR006076">
    <property type="entry name" value="FAD-dep_OxRdtase"/>
</dbReference>
<evidence type="ECO:0000313" key="9">
    <source>
        <dbReference type="EMBL" id="SFO36036.1"/>
    </source>
</evidence>
<evidence type="ECO:0000256" key="4">
    <source>
        <dbReference type="ARBA" id="ARBA00022827"/>
    </source>
</evidence>
<dbReference type="Gene3D" id="3.30.9.10">
    <property type="entry name" value="D-Amino Acid Oxidase, subunit A, domain 2"/>
    <property type="match status" value="1"/>
</dbReference>
<organism evidence="9 10">
    <name type="scientific">Cohaesibacter marisflavi</name>
    <dbReference type="NCBI Taxonomy" id="655353"/>
    <lineage>
        <taxon>Bacteria</taxon>
        <taxon>Pseudomonadati</taxon>
        <taxon>Pseudomonadota</taxon>
        <taxon>Alphaproteobacteria</taxon>
        <taxon>Hyphomicrobiales</taxon>
        <taxon>Cohaesibacteraceae</taxon>
    </lineage>
</organism>
<keyword evidence="10" id="KW-1185">Reference proteome</keyword>
<dbReference type="STRING" id="655353.SAMN04488056_1056"/>
<name>A0A1I5GJJ2_9HYPH</name>
<dbReference type="Gene3D" id="3.50.50.60">
    <property type="entry name" value="FAD/NAD(P)-binding domain"/>
    <property type="match status" value="1"/>
</dbReference>
<proteinExistence type="inferred from homology"/>
<reference evidence="9 10" key="1">
    <citation type="submission" date="2016-10" db="EMBL/GenBank/DDBJ databases">
        <authorList>
            <person name="de Groot N.N."/>
        </authorList>
    </citation>
    <scope>NUCLEOTIDE SEQUENCE [LARGE SCALE GENOMIC DNA]</scope>
    <source>
        <strain evidence="9 10">CGMCC 1.9157</strain>
    </source>
</reference>
<dbReference type="PANTHER" id="PTHR11985">
    <property type="entry name" value="GLYCEROL-3-PHOSPHATE DEHYDROGENASE"/>
    <property type="match status" value="1"/>
</dbReference>
<dbReference type="GO" id="GO:0006072">
    <property type="term" value="P:glycerol-3-phosphate metabolic process"/>
    <property type="evidence" value="ECO:0007669"/>
    <property type="project" value="UniProtKB-UniRule"/>
</dbReference>
<evidence type="ECO:0000256" key="5">
    <source>
        <dbReference type="ARBA" id="ARBA00023002"/>
    </source>
</evidence>
<dbReference type="Gene3D" id="1.10.8.870">
    <property type="entry name" value="Alpha-glycerophosphate oxidase, cap domain"/>
    <property type="match status" value="1"/>
</dbReference>
<dbReference type="PROSITE" id="PS51257">
    <property type="entry name" value="PROKAR_LIPOPROTEIN"/>
    <property type="match status" value="1"/>
</dbReference>
<dbReference type="InterPro" id="IPR036188">
    <property type="entry name" value="FAD/NAD-bd_sf"/>
</dbReference>
<dbReference type="InterPro" id="IPR038299">
    <property type="entry name" value="DAO_C_sf"/>
</dbReference>
<gene>
    <name evidence="9" type="ORF">SAMN04488056_1056</name>
</gene>
<evidence type="ECO:0000259" key="7">
    <source>
        <dbReference type="Pfam" id="PF01266"/>
    </source>
</evidence>
<evidence type="ECO:0000259" key="8">
    <source>
        <dbReference type="Pfam" id="PF16901"/>
    </source>
</evidence>
<evidence type="ECO:0000313" key="10">
    <source>
        <dbReference type="Proteomes" id="UP000199236"/>
    </source>
</evidence>
<dbReference type="Pfam" id="PF01266">
    <property type="entry name" value="DAO"/>
    <property type="match status" value="1"/>
</dbReference>
<evidence type="ECO:0000256" key="3">
    <source>
        <dbReference type="ARBA" id="ARBA00022630"/>
    </source>
</evidence>
<evidence type="ECO:0000256" key="2">
    <source>
        <dbReference type="ARBA" id="ARBA00007330"/>
    </source>
</evidence>
<dbReference type="InterPro" id="IPR031656">
    <property type="entry name" value="DAO_C"/>
</dbReference>
<dbReference type="EMBL" id="FOVR01000005">
    <property type="protein sequence ID" value="SFO36036.1"/>
    <property type="molecule type" value="Genomic_DNA"/>
</dbReference>
<dbReference type="PRINTS" id="PR01001">
    <property type="entry name" value="FADG3PDH"/>
</dbReference>
<dbReference type="RefSeq" id="WP_090072247.1">
    <property type="nucleotide sequence ID" value="NZ_FOVR01000005.1"/>
</dbReference>
<dbReference type="OrthoDB" id="9766796at2"/>
<comment type="similarity">
    <text evidence="2 6">Belongs to the FAD-dependent glycerol-3-phosphate dehydrogenase family.</text>
</comment>
<evidence type="ECO:0000256" key="1">
    <source>
        <dbReference type="ARBA" id="ARBA00001974"/>
    </source>
</evidence>
<dbReference type="EC" id="1.1.5.3" evidence="6"/>
<dbReference type="Proteomes" id="UP000199236">
    <property type="component" value="Unassembled WGS sequence"/>
</dbReference>
<dbReference type="GO" id="GO:0004368">
    <property type="term" value="F:glycerol-3-phosphate dehydrogenase (quinone) activity"/>
    <property type="evidence" value="ECO:0007669"/>
    <property type="project" value="UniProtKB-EC"/>
</dbReference>
<dbReference type="SUPFAM" id="SSF51905">
    <property type="entry name" value="FAD/NAD(P)-binding domain"/>
    <property type="match status" value="1"/>
</dbReference>
<sequence length="538" mass="58990">MRSETLKKLHDDTPFDVLVIGGGATGCGIALDAATRGLRTALVERYDFCEGTSSRCTKLVHGGVRYLEAAVKRLDKEQYNLVREALHERGAFLRNAPHLSNRLPLITPVYSWWQVPYLYAGLKMYDILSGKMNIGHSKIISAKEAIRRFPMLHAKGLKACILYYDGQFVDVRMAISIAMTAERAGAVLANHVEVVSLLHDEAKNVAGARVRDAYTGEEWDVKAKKVINATGPFADGIRKMDDAAAKPILKVSSGIHMILDANFVPPDGGLLIPKTDDGRVLFILPWQGQALVGTTDNECKVESHPEVSPEDISYLLSYVRRYFDIDVTEKDVKSAWSGIRPLVFNPNAKDTSQLARDHVIIEDNSGLVTISGGKWTTYRLMAEQAVDTVIKGGVFGSVGGSRTHDMKVIGAEAFSPDQAGVIAKIYDLDEAVAKHLNEAYGDQAEHVARLAKEQGLNQRLHPDYAFIEAEVPYAIEKEAAVSASDFICGRITLALIDKNAAASAVPRVVALMAELLGWDEARITNETQAVMKRIEVAF</sequence>
<dbReference type="InterPro" id="IPR000447">
    <property type="entry name" value="G3P_DH_FAD-dep"/>
</dbReference>
<comment type="cofactor">
    <cofactor evidence="1 6">
        <name>FAD</name>
        <dbReference type="ChEBI" id="CHEBI:57692"/>
    </cofactor>
</comment>
<dbReference type="PROSITE" id="PS00978">
    <property type="entry name" value="FAD_G3PDH_2"/>
    <property type="match status" value="1"/>
</dbReference>
<dbReference type="PANTHER" id="PTHR11985:SF15">
    <property type="entry name" value="GLYCEROL-3-PHOSPHATE DEHYDROGENASE, MITOCHONDRIAL"/>
    <property type="match status" value="1"/>
</dbReference>
<keyword evidence="4" id="KW-0274">FAD</keyword>
<accession>A0A1I5GJJ2</accession>
<comment type="catalytic activity">
    <reaction evidence="6">
        <text>a quinone + sn-glycerol 3-phosphate = dihydroxyacetone phosphate + a quinol</text>
        <dbReference type="Rhea" id="RHEA:18977"/>
        <dbReference type="ChEBI" id="CHEBI:24646"/>
        <dbReference type="ChEBI" id="CHEBI:57597"/>
        <dbReference type="ChEBI" id="CHEBI:57642"/>
        <dbReference type="ChEBI" id="CHEBI:132124"/>
        <dbReference type="EC" id="1.1.5.3"/>
    </reaction>
</comment>
<keyword evidence="3 6" id="KW-0285">Flavoprotein</keyword>
<protein>
    <recommendedName>
        <fullName evidence="6">Glycerol-3-phosphate dehydrogenase</fullName>
        <ecNumber evidence="6">1.1.5.3</ecNumber>
    </recommendedName>
</protein>
<keyword evidence="5 6" id="KW-0560">Oxidoreductase</keyword>
<dbReference type="AlphaFoldDB" id="A0A1I5GJJ2"/>
<feature type="domain" description="Alpha-glycerophosphate oxidase C-terminal" evidence="8">
    <location>
        <begin position="401"/>
        <end position="522"/>
    </location>
</feature>